<dbReference type="AlphaFoldDB" id="A0AAU7K836"/>
<accession>A0AAU7K836</accession>
<organism evidence="1">
    <name type="scientific">Pedobacter sp. KACC 23697</name>
    <dbReference type="NCBI Taxonomy" id="3149230"/>
    <lineage>
        <taxon>Bacteria</taxon>
        <taxon>Pseudomonadati</taxon>
        <taxon>Bacteroidota</taxon>
        <taxon>Sphingobacteriia</taxon>
        <taxon>Sphingobacteriales</taxon>
        <taxon>Sphingobacteriaceae</taxon>
        <taxon>Pedobacter</taxon>
    </lineage>
</organism>
<gene>
    <name evidence="1" type="ORF">ABEG20_04620</name>
</gene>
<sequence length="52" mass="5410">MQAKYLTKQGAKALAKGLAKHADDIAKATGKICVFACFPAGENGKMETGRIG</sequence>
<protein>
    <submittedName>
        <fullName evidence="1">Uncharacterized protein</fullName>
    </submittedName>
</protein>
<evidence type="ECO:0000313" key="1">
    <source>
        <dbReference type="EMBL" id="XBO48883.1"/>
    </source>
</evidence>
<dbReference type="EMBL" id="CP157485">
    <property type="protein sequence ID" value="XBO48883.1"/>
    <property type="molecule type" value="Genomic_DNA"/>
</dbReference>
<name>A0AAU7K836_9SPHI</name>
<dbReference type="RefSeq" id="WP_406826222.1">
    <property type="nucleotide sequence ID" value="NZ_CP157485.1"/>
</dbReference>
<reference evidence="1" key="1">
    <citation type="submission" date="2024-05" db="EMBL/GenBank/DDBJ databases">
        <authorList>
            <person name="Kim S."/>
            <person name="Heo J."/>
            <person name="Choi H."/>
            <person name="Choi Y."/>
            <person name="Kwon S.-W."/>
            <person name="Kim Y."/>
        </authorList>
    </citation>
    <scope>NUCLEOTIDE SEQUENCE</scope>
    <source>
        <strain evidence="1">KACC 23697</strain>
    </source>
</reference>
<proteinExistence type="predicted"/>